<evidence type="ECO:0000256" key="2">
    <source>
        <dbReference type="ARBA" id="ARBA00049106"/>
    </source>
</evidence>
<dbReference type="GO" id="GO:0004177">
    <property type="term" value="F:aminopeptidase activity"/>
    <property type="evidence" value="ECO:0007669"/>
    <property type="project" value="UniProtKB-KW"/>
</dbReference>
<evidence type="ECO:0000313" key="3">
    <source>
        <dbReference type="EMBL" id="QFU96591.1"/>
    </source>
</evidence>
<comment type="similarity">
    <text evidence="1">Belongs to the F420H(2)-dependent quinone reductase family.</text>
</comment>
<dbReference type="Proteomes" id="UP000326702">
    <property type="component" value="Chromosome"/>
</dbReference>
<protein>
    <submittedName>
        <fullName evidence="3">Prolyl aminopeptidase</fullName>
        <ecNumber evidence="3">3.4.11.5</ecNumber>
    </submittedName>
</protein>
<evidence type="ECO:0000256" key="1">
    <source>
        <dbReference type="ARBA" id="ARBA00008710"/>
    </source>
</evidence>
<dbReference type="GO" id="GO:0052755">
    <property type="term" value="F:coenzyme F420H2:quinone oxidoreductase activity"/>
    <property type="evidence" value="ECO:0007669"/>
    <property type="project" value="RHEA"/>
</dbReference>
<gene>
    <name evidence="3" type="ORF">KDY119_00075</name>
</gene>
<dbReference type="GO" id="GO:0070967">
    <property type="term" value="F:coenzyme F420 binding"/>
    <property type="evidence" value="ECO:0007669"/>
    <property type="project" value="TreeGrafter"/>
</dbReference>
<keyword evidence="4" id="KW-1185">Reference proteome</keyword>
<name>A0A5P9Q5F1_9MICO</name>
<dbReference type="AlphaFoldDB" id="A0A5P9Q5F1"/>
<keyword evidence="3" id="KW-0378">Hydrolase</keyword>
<dbReference type="InterPro" id="IPR012349">
    <property type="entry name" value="Split_barrel_FMN-bd"/>
</dbReference>
<dbReference type="PANTHER" id="PTHR39428:SF1">
    <property type="entry name" value="F420H(2)-DEPENDENT QUINONE REDUCTASE RV1261C"/>
    <property type="match status" value="1"/>
</dbReference>
<dbReference type="PANTHER" id="PTHR39428">
    <property type="entry name" value="F420H(2)-DEPENDENT QUINONE REDUCTASE RV1261C"/>
    <property type="match status" value="1"/>
</dbReference>
<organism evidence="3 4">
    <name type="scientific">Luteimicrobium xylanilyticum</name>
    <dbReference type="NCBI Taxonomy" id="1133546"/>
    <lineage>
        <taxon>Bacteria</taxon>
        <taxon>Bacillati</taxon>
        <taxon>Actinomycetota</taxon>
        <taxon>Actinomycetes</taxon>
        <taxon>Micrococcales</taxon>
        <taxon>Luteimicrobium</taxon>
    </lineage>
</organism>
<evidence type="ECO:0000313" key="4">
    <source>
        <dbReference type="Proteomes" id="UP000326702"/>
    </source>
</evidence>
<dbReference type="OrthoDB" id="8225825at2"/>
<dbReference type="RefSeq" id="WP_036955191.1">
    <property type="nucleotide sequence ID" value="NZ_BAABIH010000019.1"/>
</dbReference>
<dbReference type="InterPro" id="IPR004378">
    <property type="entry name" value="F420H2_quin_Rdtase"/>
</dbReference>
<dbReference type="Gene3D" id="2.30.110.10">
    <property type="entry name" value="Electron Transport, Fmn-binding Protein, Chain A"/>
    <property type="match status" value="1"/>
</dbReference>
<sequence length="136" mass="15099">MTDWNQGIIDEFRATGGTVTNFGRGLVLLHHRGAKSGTERVSPVAAIRESDDAWFVAASKGGAPDNPAWFHNLLAHPDVEIETPDDGTVAVHAVRLEGVERDEAWERFKERSEGFRSYEAKTTRTIPVLRLSRVES</sequence>
<dbReference type="Pfam" id="PF04075">
    <property type="entry name" value="F420H2_quin_red"/>
    <property type="match status" value="1"/>
</dbReference>
<accession>A0A5P9Q5F1</accession>
<dbReference type="EMBL" id="CP045529">
    <property type="protein sequence ID" value="QFU96591.1"/>
    <property type="molecule type" value="Genomic_DNA"/>
</dbReference>
<keyword evidence="3" id="KW-0645">Protease</keyword>
<keyword evidence="3" id="KW-0031">Aminopeptidase</keyword>
<dbReference type="GO" id="GO:0005886">
    <property type="term" value="C:plasma membrane"/>
    <property type="evidence" value="ECO:0007669"/>
    <property type="project" value="TreeGrafter"/>
</dbReference>
<dbReference type="KEGG" id="lxl:KDY119_00075"/>
<reference evidence="3 4" key="1">
    <citation type="submission" date="2019-10" db="EMBL/GenBank/DDBJ databases">
        <title>Genome sequence of Luteimicrobium xylanilyticum HY-24.</title>
        <authorList>
            <person name="Kim D.Y."/>
            <person name="Park H.-Y."/>
        </authorList>
    </citation>
    <scope>NUCLEOTIDE SEQUENCE [LARGE SCALE GENOMIC DNA]</scope>
    <source>
        <strain evidence="3 4">HY-24</strain>
    </source>
</reference>
<comment type="catalytic activity">
    <reaction evidence="2">
        <text>oxidized coenzyme F420-(gamma-L-Glu)(n) + a quinol + H(+) = reduced coenzyme F420-(gamma-L-Glu)(n) + a quinone</text>
        <dbReference type="Rhea" id="RHEA:39663"/>
        <dbReference type="Rhea" id="RHEA-COMP:12939"/>
        <dbReference type="Rhea" id="RHEA-COMP:14378"/>
        <dbReference type="ChEBI" id="CHEBI:15378"/>
        <dbReference type="ChEBI" id="CHEBI:24646"/>
        <dbReference type="ChEBI" id="CHEBI:132124"/>
        <dbReference type="ChEBI" id="CHEBI:133980"/>
        <dbReference type="ChEBI" id="CHEBI:139511"/>
    </reaction>
</comment>
<proteinExistence type="inferred from homology"/>
<dbReference type="EC" id="3.4.11.5" evidence="3"/>
<dbReference type="NCBIfam" id="TIGR00026">
    <property type="entry name" value="hi_GC_TIGR00026"/>
    <property type="match status" value="1"/>
</dbReference>